<organism evidence="8">
    <name type="scientific">marine metagenome</name>
    <dbReference type="NCBI Taxonomy" id="408172"/>
    <lineage>
        <taxon>unclassified sequences</taxon>
        <taxon>metagenomes</taxon>
        <taxon>ecological metagenomes</taxon>
    </lineage>
</organism>
<evidence type="ECO:0000313" key="8">
    <source>
        <dbReference type="EMBL" id="SUZ93957.1"/>
    </source>
</evidence>
<evidence type="ECO:0000256" key="6">
    <source>
        <dbReference type="SAM" id="Phobius"/>
    </source>
</evidence>
<dbReference type="GO" id="GO:0005886">
    <property type="term" value="C:plasma membrane"/>
    <property type="evidence" value="ECO:0007669"/>
    <property type="project" value="UniProtKB-SubCell"/>
</dbReference>
<accession>A0A381RVF7</accession>
<proteinExistence type="predicted"/>
<evidence type="ECO:0000256" key="2">
    <source>
        <dbReference type="ARBA" id="ARBA00022475"/>
    </source>
</evidence>
<protein>
    <recommendedName>
        <fullName evidence="7">RDD domain-containing protein</fullName>
    </recommendedName>
</protein>
<evidence type="ECO:0000256" key="4">
    <source>
        <dbReference type="ARBA" id="ARBA00022989"/>
    </source>
</evidence>
<feature type="transmembrane region" description="Helical" evidence="6">
    <location>
        <begin position="94"/>
        <end position="114"/>
    </location>
</feature>
<evidence type="ECO:0000256" key="1">
    <source>
        <dbReference type="ARBA" id="ARBA00004651"/>
    </source>
</evidence>
<comment type="subcellular location">
    <subcellularLocation>
        <location evidence="1">Cell membrane</location>
        <topology evidence="1">Multi-pass membrane protein</topology>
    </subcellularLocation>
</comment>
<dbReference type="Pfam" id="PF06271">
    <property type="entry name" value="RDD"/>
    <property type="match status" value="1"/>
</dbReference>
<evidence type="ECO:0000256" key="5">
    <source>
        <dbReference type="ARBA" id="ARBA00023136"/>
    </source>
</evidence>
<dbReference type="InterPro" id="IPR010432">
    <property type="entry name" value="RDD"/>
</dbReference>
<keyword evidence="2" id="KW-1003">Cell membrane</keyword>
<gene>
    <name evidence="8" type="ORF">METZ01_LOCUS46811</name>
</gene>
<feature type="transmembrane region" description="Helical" evidence="6">
    <location>
        <begin position="42"/>
        <end position="65"/>
    </location>
</feature>
<feature type="domain" description="RDD" evidence="7">
    <location>
        <begin position="6"/>
        <end position="126"/>
    </location>
</feature>
<dbReference type="PANTHER" id="PTHR36115:SF10">
    <property type="entry name" value="RDD DOMAIN-CONTAINING PROTEIN"/>
    <property type="match status" value="1"/>
</dbReference>
<dbReference type="AlphaFoldDB" id="A0A381RVF7"/>
<dbReference type="PANTHER" id="PTHR36115">
    <property type="entry name" value="PROLINE-RICH ANTIGEN HOMOLOG-RELATED"/>
    <property type="match status" value="1"/>
</dbReference>
<evidence type="ECO:0000256" key="3">
    <source>
        <dbReference type="ARBA" id="ARBA00022692"/>
    </source>
</evidence>
<keyword evidence="3 6" id="KW-0812">Transmembrane</keyword>
<dbReference type="EMBL" id="UINC01002190">
    <property type="protein sequence ID" value="SUZ93957.1"/>
    <property type="molecule type" value="Genomic_DNA"/>
</dbReference>
<evidence type="ECO:0000259" key="7">
    <source>
        <dbReference type="Pfam" id="PF06271"/>
    </source>
</evidence>
<sequence>MKSNVSLVRRLGSMIYDLFLVFSLVFFVSGVVIIIISNKQAITSPVFFFLCPLPLTYAYFALSWVKGKQTLGMKAWKFEIAQSNGEHITYAQSFIRFFLSSISLVGIGFVFQLFNKHKIPLHDYYSKTYLISTIK</sequence>
<keyword evidence="4 6" id="KW-1133">Transmembrane helix</keyword>
<reference evidence="8" key="1">
    <citation type="submission" date="2018-05" db="EMBL/GenBank/DDBJ databases">
        <authorList>
            <person name="Lanie J.A."/>
            <person name="Ng W.-L."/>
            <person name="Kazmierczak K.M."/>
            <person name="Andrzejewski T.M."/>
            <person name="Davidsen T.M."/>
            <person name="Wayne K.J."/>
            <person name="Tettelin H."/>
            <person name="Glass J.I."/>
            <person name="Rusch D."/>
            <person name="Podicherti R."/>
            <person name="Tsui H.-C.T."/>
            <person name="Winkler M.E."/>
        </authorList>
    </citation>
    <scope>NUCLEOTIDE SEQUENCE</scope>
</reference>
<dbReference type="InterPro" id="IPR051791">
    <property type="entry name" value="Pra-immunoreactive"/>
</dbReference>
<name>A0A381RVF7_9ZZZZ</name>
<keyword evidence="5 6" id="KW-0472">Membrane</keyword>
<feature type="transmembrane region" description="Helical" evidence="6">
    <location>
        <begin position="15"/>
        <end position="36"/>
    </location>
</feature>